<feature type="transmembrane region" description="Helical" evidence="15">
    <location>
        <begin position="695"/>
        <end position="722"/>
    </location>
</feature>
<feature type="transmembrane region" description="Helical" evidence="15">
    <location>
        <begin position="652"/>
        <end position="674"/>
    </location>
</feature>
<comment type="caution">
    <text evidence="17">The sequence shown here is derived from an EMBL/GenBank/DDBJ whole genome shotgun (WGS) entry which is preliminary data.</text>
</comment>
<accession>A0A9X0A3K4</accession>
<protein>
    <recommendedName>
        <fullName evidence="16">G-protein coupled receptors family 1 profile domain-containing protein</fullName>
    </recommendedName>
</protein>
<keyword evidence="9" id="KW-0333">Golgi apparatus</keyword>
<dbReference type="Proteomes" id="UP001163046">
    <property type="component" value="Unassembled WGS sequence"/>
</dbReference>
<dbReference type="InterPro" id="IPR017452">
    <property type="entry name" value="GPCR_Rhodpsn_7TM"/>
</dbReference>
<feature type="domain" description="G-protein coupled receptors family 1 profile" evidence="16">
    <location>
        <begin position="39"/>
        <end position="295"/>
    </location>
</feature>
<dbReference type="OrthoDB" id="6021157at2759"/>
<evidence type="ECO:0000256" key="2">
    <source>
        <dbReference type="ARBA" id="ARBA00004323"/>
    </source>
</evidence>
<evidence type="ECO:0000259" key="16">
    <source>
        <dbReference type="PROSITE" id="PS50262"/>
    </source>
</evidence>
<dbReference type="Gene3D" id="1.20.1070.10">
    <property type="entry name" value="Rhodopsin 7-helix transmembrane proteins"/>
    <property type="match status" value="2"/>
</dbReference>
<keyword evidence="5" id="KW-0808">Transferase</keyword>
<keyword evidence="18" id="KW-1185">Reference proteome</keyword>
<dbReference type="Gene3D" id="3.90.550.50">
    <property type="match status" value="1"/>
</dbReference>
<dbReference type="GO" id="GO:0004930">
    <property type="term" value="F:G protein-coupled receptor activity"/>
    <property type="evidence" value="ECO:0007669"/>
    <property type="project" value="UniProtKB-KW"/>
</dbReference>
<feature type="transmembrane region" description="Helical" evidence="15">
    <location>
        <begin position="97"/>
        <end position="118"/>
    </location>
</feature>
<feature type="transmembrane region" description="Helical" evidence="15">
    <location>
        <begin position="60"/>
        <end position="85"/>
    </location>
</feature>
<keyword evidence="8 15" id="KW-1133">Transmembrane helix</keyword>
<evidence type="ECO:0000256" key="14">
    <source>
        <dbReference type="RuleBase" id="RU000688"/>
    </source>
</evidence>
<organism evidence="17 18">
    <name type="scientific">Desmophyllum pertusum</name>
    <dbReference type="NCBI Taxonomy" id="174260"/>
    <lineage>
        <taxon>Eukaryota</taxon>
        <taxon>Metazoa</taxon>
        <taxon>Cnidaria</taxon>
        <taxon>Anthozoa</taxon>
        <taxon>Hexacorallia</taxon>
        <taxon>Scleractinia</taxon>
        <taxon>Caryophylliina</taxon>
        <taxon>Caryophylliidae</taxon>
        <taxon>Desmophyllum</taxon>
    </lineage>
</organism>
<comment type="similarity">
    <text evidence="14">Belongs to the G-protein coupled receptor 1 family.</text>
</comment>
<evidence type="ECO:0000256" key="1">
    <source>
        <dbReference type="ARBA" id="ARBA00004141"/>
    </source>
</evidence>
<keyword evidence="7" id="KW-0735">Signal-anchor</keyword>
<dbReference type="Pfam" id="PF00001">
    <property type="entry name" value="7tm_1"/>
    <property type="match status" value="2"/>
</dbReference>
<keyword evidence="6 14" id="KW-0812">Transmembrane</keyword>
<dbReference type="PROSITE" id="PS00237">
    <property type="entry name" value="G_PROTEIN_RECEP_F1_1"/>
    <property type="match status" value="1"/>
</dbReference>
<evidence type="ECO:0000256" key="3">
    <source>
        <dbReference type="ARBA" id="ARBA00008661"/>
    </source>
</evidence>
<dbReference type="Pfam" id="PF01762">
    <property type="entry name" value="Galactosyl_T"/>
    <property type="match status" value="1"/>
</dbReference>
<dbReference type="GO" id="GO:0000139">
    <property type="term" value="C:Golgi membrane"/>
    <property type="evidence" value="ECO:0007669"/>
    <property type="project" value="UniProtKB-SubCell"/>
</dbReference>
<comment type="subcellular location">
    <subcellularLocation>
        <location evidence="2">Golgi apparatus membrane</location>
        <topology evidence="2">Single-pass type II membrane protein</topology>
    </subcellularLocation>
    <subcellularLocation>
        <location evidence="1">Membrane</location>
        <topology evidence="1">Multi-pass membrane protein</topology>
    </subcellularLocation>
</comment>
<dbReference type="AlphaFoldDB" id="A0A9X0A3K4"/>
<dbReference type="InterPro" id="IPR050125">
    <property type="entry name" value="GPCR_opsins"/>
</dbReference>
<evidence type="ECO:0000313" key="17">
    <source>
        <dbReference type="EMBL" id="KAJ7392438.1"/>
    </source>
</evidence>
<evidence type="ECO:0000256" key="15">
    <source>
        <dbReference type="SAM" id="Phobius"/>
    </source>
</evidence>
<dbReference type="SMART" id="SM01381">
    <property type="entry name" value="7TM_GPCR_Srsx"/>
    <property type="match status" value="1"/>
</dbReference>
<evidence type="ECO:0000256" key="10">
    <source>
        <dbReference type="ARBA" id="ARBA00023040"/>
    </source>
</evidence>
<feature type="transmembrane region" description="Helical" evidence="15">
    <location>
        <begin position="795"/>
        <end position="816"/>
    </location>
</feature>
<feature type="transmembrane region" description="Helical" evidence="15">
    <location>
        <begin position="139"/>
        <end position="161"/>
    </location>
</feature>
<evidence type="ECO:0000256" key="11">
    <source>
        <dbReference type="ARBA" id="ARBA00023136"/>
    </source>
</evidence>
<comment type="similarity">
    <text evidence="3">Belongs to the glycosyltransferase 31 family.</text>
</comment>
<sequence>MASLDEYPQLIADLAQRSMPIKILESAVLTSLIILAFVGNVMICVAVLRSPTLRTVPNMFVTNLAVSDILMAVVCMPISLRVLISGEWPFSSVVCDLQGFCMFSFGIVSQVNMSVIAVNRYFAVCRPFDCKVIFTKRNVLLMIGLLWILPGIASVPPLVGWGYYAYNAGKAFCIYPFNVNMIYTTIVQLLFIAFPMGLIGFSYTKCFFAIRSSNRQIAQLEDNPHSANHETRKAREIRATRTMMFATLGFSLCWLPVSIIDFIDTFTGGGNLPRQVFMLNAFLIFTSSTVNPFIYWLTNRDFRKAYREVLPCTNRNEVILNLCAKLQSSILVSSAPANLQRRNDIHKTWAFESAFKPRWTTVFLVAQSRLQKVSNLLVKEDEVYGDLVRADYYDHYWNQTHKIQMGFEWATRYCKFSFLLKVDDDVFANSAGVLSFLSKPSMPKEQLYVGQHIIINRHVARAGKWKVTIEEYSKTRYPDYCPGFGIILSHDVVVSFVKAFDFVPYFRVDDVYIGMLANKIGIKIMHNAGFELYTPTKLRCIPHEGTLRLNAGRRVDNKEQTMVASLDEYPQLITELAQRSTAIKTLEAVVLISLIILAFIGNVAVCVAVLKVPRLRTVPNIFVTNLAVSDILMAVVCMPISLRVLISGEWPFSSVVCDLQGFCMLFFAIVSSGNMSVIAVNRSFDCKVIFTKRNVLLMIGLLWILPGIASVPPLVGWGYYAYNAGKAFCIYPFNVNMIYTTIVQLLFIAFPMGLIAFSYTKCFLAIRSSSRQVAQMEDNPHSANHESRKAREIRATWTMILATLGFSLCWLPVSIIDSYRRVHRRREFTARSVHAERFSHLHIKYSQPVHLLADKPRL</sequence>
<dbReference type="InterPro" id="IPR000276">
    <property type="entry name" value="GPCR_Rhodpsn"/>
</dbReference>
<evidence type="ECO:0000256" key="6">
    <source>
        <dbReference type="ARBA" id="ARBA00022692"/>
    </source>
</evidence>
<dbReference type="SUPFAM" id="SSF81321">
    <property type="entry name" value="Family A G protein-coupled receptor-like"/>
    <property type="match status" value="2"/>
</dbReference>
<feature type="transmembrane region" description="Helical" evidence="15">
    <location>
        <begin position="27"/>
        <end position="48"/>
    </location>
</feature>
<feature type="transmembrane region" description="Helical" evidence="15">
    <location>
        <begin position="588"/>
        <end position="610"/>
    </location>
</feature>
<evidence type="ECO:0000256" key="8">
    <source>
        <dbReference type="ARBA" id="ARBA00022989"/>
    </source>
</evidence>
<dbReference type="InterPro" id="IPR002659">
    <property type="entry name" value="Glyco_trans_31"/>
</dbReference>
<gene>
    <name evidence="17" type="ORF">OS493_012101</name>
</gene>
<evidence type="ECO:0000256" key="9">
    <source>
        <dbReference type="ARBA" id="ARBA00023034"/>
    </source>
</evidence>
<keyword evidence="4" id="KW-0328">Glycosyltransferase</keyword>
<evidence type="ECO:0000256" key="4">
    <source>
        <dbReference type="ARBA" id="ARBA00022676"/>
    </source>
</evidence>
<keyword evidence="11 15" id="KW-0472">Membrane</keyword>
<feature type="transmembrane region" description="Helical" evidence="15">
    <location>
        <begin position="275"/>
        <end position="297"/>
    </location>
</feature>
<evidence type="ECO:0000313" key="18">
    <source>
        <dbReference type="Proteomes" id="UP001163046"/>
    </source>
</evidence>
<feature type="transmembrane region" description="Helical" evidence="15">
    <location>
        <begin position="242"/>
        <end position="263"/>
    </location>
</feature>
<feature type="transmembrane region" description="Helical" evidence="15">
    <location>
        <begin position="742"/>
        <end position="766"/>
    </location>
</feature>
<reference evidence="17" key="1">
    <citation type="submission" date="2023-01" db="EMBL/GenBank/DDBJ databases">
        <title>Genome assembly of the deep-sea coral Lophelia pertusa.</title>
        <authorList>
            <person name="Herrera S."/>
            <person name="Cordes E."/>
        </authorList>
    </citation>
    <scope>NUCLEOTIDE SEQUENCE</scope>
    <source>
        <strain evidence="17">USNM1676648</strain>
        <tissue evidence="17">Polyp</tissue>
    </source>
</reference>
<feature type="domain" description="G-protein coupled receptors family 1 profile" evidence="16">
    <location>
        <begin position="601"/>
        <end position="816"/>
    </location>
</feature>
<keyword evidence="13 14" id="KW-0807">Transducer</keyword>
<dbReference type="CDD" id="cd00637">
    <property type="entry name" value="7tm_classA_rhodopsin-like"/>
    <property type="match status" value="2"/>
</dbReference>
<dbReference type="PANTHER" id="PTHR24240">
    <property type="entry name" value="OPSIN"/>
    <property type="match status" value="1"/>
</dbReference>
<evidence type="ECO:0000256" key="12">
    <source>
        <dbReference type="ARBA" id="ARBA00023170"/>
    </source>
</evidence>
<dbReference type="PRINTS" id="PR00237">
    <property type="entry name" value="GPCRRHODOPSN"/>
</dbReference>
<dbReference type="PROSITE" id="PS50262">
    <property type="entry name" value="G_PROTEIN_RECEP_F1_2"/>
    <property type="match status" value="2"/>
</dbReference>
<feature type="transmembrane region" description="Helical" evidence="15">
    <location>
        <begin position="181"/>
        <end position="203"/>
    </location>
</feature>
<proteinExistence type="inferred from homology"/>
<keyword evidence="12 14" id="KW-0675">Receptor</keyword>
<evidence type="ECO:0000256" key="5">
    <source>
        <dbReference type="ARBA" id="ARBA00022679"/>
    </source>
</evidence>
<name>A0A9X0A3K4_9CNID</name>
<evidence type="ECO:0000256" key="13">
    <source>
        <dbReference type="ARBA" id="ARBA00023224"/>
    </source>
</evidence>
<dbReference type="GO" id="GO:0016758">
    <property type="term" value="F:hexosyltransferase activity"/>
    <property type="evidence" value="ECO:0007669"/>
    <property type="project" value="InterPro"/>
</dbReference>
<evidence type="ECO:0000256" key="7">
    <source>
        <dbReference type="ARBA" id="ARBA00022968"/>
    </source>
</evidence>
<keyword evidence="10 14" id="KW-0297">G-protein coupled receptor</keyword>
<dbReference type="EMBL" id="MU825401">
    <property type="protein sequence ID" value="KAJ7392438.1"/>
    <property type="molecule type" value="Genomic_DNA"/>
</dbReference>
<feature type="transmembrane region" description="Helical" evidence="15">
    <location>
        <begin position="622"/>
        <end position="646"/>
    </location>
</feature>